<proteinExistence type="predicted"/>
<organism evidence="1 2">
    <name type="scientific">Entotheonella factor</name>
    <dbReference type="NCBI Taxonomy" id="1429438"/>
    <lineage>
        <taxon>Bacteria</taxon>
        <taxon>Pseudomonadati</taxon>
        <taxon>Nitrospinota/Tectimicrobiota group</taxon>
        <taxon>Candidatus Tectimicrobiota</taxon>
        <taxon>Candidatus Entotheonellia</taxon>
        <taxon>Candidatus Entotheonellales</taxon>
        <taxon>Candidatus Entotheonellaceae</taxon>
        <taxon>Candidatus Entotheonella</taxon>
    </lineage>
</organism>
<dbReference type="EMBL" id="AZHW01000066">
    <property type="protein sequence ID" value="ETX03246.1"/>
    <property type="molecule type" value="Genomic_DNA"/>
</dbReference>
<dbReference type="SUPFAM" id="SSF53850">
    <property type="entry name" value="Periplasmic binding protein-like II"/>
    <property type="match status" value="1"/>
</dbReference>
<dbReference type="NCBIfam" id="TIGR02122">
    <property type="entry name" value="TRAP_TAXI"/>
    <property type="match status" value="1"/>
</dbReference>
<evidence type="ECO:0000313" key="2">
    <source>
        <dbReference type="Proteomes" id="UP000019141"/>
    </source>
</evidence>
<dbReference type="InterPro" id="IPR011852">
    <property type="entry name" value="TRAP_TAXI"/>
</dbReference>
<comment type="caution">
    <text evidence="1">The sequence shown here is derived from an EMBL/GenBank/DDBJ whole genome shotgun (WGS) entry which is preliminary data.</text>
</comment>
<protein>
    <recommendedName>
        <fullName evidence="3">C4-dicarboxylate ABC transporter substrate-binding protein</fullName>
    </recommendedName>
</protein>
<name>W4LZT1_ENTF1</name>
<dbReference type="PANTHER" id="PTHR42941">
    <property type="entry name" value="SLL1037 PROTEIN"/>
    <property type="match status" value="1"/>
</dbReference>
<dbReference type="PANTHER" id="PTHR42941:SF1">
    <property type="entry name" value="SLL1037 PROTEIN"/>
    <property type="match status" value="1"/>
</dbReference>
<evidence type="ECO:0008006" key="3">
    <source>
        <dbReference type="Google" id="ProtNLM"/>
    </source>
</evidence>
<dbReference type="HOGENOM" id="CLU_068205_0_0_7"/>
<keyword evidence="2" id="KW-1185">Reference proteome</keyword>
<dbReference type="Proteomes" id="UP000019141">
    <property type="component" value="Unassembled WGS sequence"/>
</dbReference>
<accession>W4LZT1</accession>
<sequence>MARLWEHLRIHHLLIVLVVTVCSVVQTQAQGIGMVTGSKTGTYIRFGRDIAKVAKNKGVDIIVKKSEGSLANIRRMMSKENAALGIVQSDVLGFLSTSSDSNMRHITSRLRLLFPFYNEEVHLFARKEIQQLVDLNGKRVVVGTKGSGNWLTANNILRLANVDPGERLEMPPSTAVSAVLTGKADAMFYVAGKPVTVFTRIRGLLNNPDYAPLVQHVHFVPLDDPMILNEYVASDITTNDYSWLNGDVQTAAVKAVLVSFDFSSKRNTYFRQRCRQLEKLGEAIREQFDHLTRTGHPKWQEVDLEQQVGIWQRDTCSSPDAVAMTQPVAAAKTAPAPKSADADALMKAIENILTTDSR</sequence>
<dbReference type="Pfam" id="PF16868">
    <property type="entry name" value="NMT1_3"/>
    <property type="match status" value="1"/>
</dbReference>
<gene>
    <name evidence="1" type="ORF">ETSY1_00815</name>
</gene>
<dbReference type="Gene3D" id="3.40.190.10">
    <property type="entry name" value="Periplasmic binding protein-like II"/>
    <property type="match status" value="1"/>
</dbReference>
<evidence type="ECO:0000313" key="1">
    <source>
        <dbReference type="EMBL" id="ETX03246.1"/>
    </source>
</evidence>
<dbReference type="AlphaFoldDB" id="W4LZT1"/>
<reference evidence="1 2" key="1">
    <citation type="journal article" date="2014" name="Nature">
        <title>An environmental bacterial taxon with a large and distinct metabolic repertoire.</title>
        <authorList>
            <person name="Wilson M.C."/>
            <person name="Mori T."/>
            <person name="Ruckert C."/>
            <person name="Uria A.R."/>
            <person name="Helf M.J."/>
            <person name="Takada K."/>
            <person name="Gernert C."/>
            <person name="Steffens U.A."/>
            <person name="Heycke N."/>
            <person name="Schmitt S."/>
            <person name="Rinke C."/>
            <person name="Helfrich E.J."/>
            <person name="Brachmann A.O."/>
            <person name="Gurgui C."/>
            <person name="Wakimoto T."/>
            <person name="Kracht M."/>
            <person name="Crusemann M."/>
            <person name="Hentschel U."/>
            <person name="Abe I."/>
            <person name="Matsunaga S."/>
            <person name="Kalinowski J."/>
            <person name="Takeyama H."/>
            <person name="Piel J."/>
        </authorList>
    </citation>
    <scope>NUCLEOTIDE SEQUENCE [LARGE SCALE GENOMIC DNA]</scope>
    <source>
        <strain evidence="2">TSY1</strain>
    </source>
</reference>